<gene>
    <name evidence="1" type="ORF">SAMN05216469_11813</name>
</gene>
<accession>A0A1H7P0F3</accession>
<organism evidence="1 2">
    <name type="scientific">Ruminococcus albus</name>
    <dbReference type="NCBI Taxonomy" id="1264"/>
    <lineage>
        <taxon>Bacteria</taxon>
        <taxon>Bacillati</taxon>
        <taxon>Bacillota</taxon>
        <taxon>Clostridia</taxon>
        <taxon>Eubacteriales</taxon>
        <taxon>Oscillospiraceae</taxon>
        <taxon>Ruminococcus</taxon>
    </lineage>
</organism>
<dbReference type="AlphaFoldDB" id="A0A1H7P0F3"/>
<reference evidence="1 2" key="1">
    <citation type="submission" date="2016-10" db="EMBL/GenBank/DDBJ databases">
        <authorList>
            <person name="de Groot N.N."/>
        </authorList>
    </citation>
    <scope>NUCLEOTIDE SEQUENCE [LARGE SCALE GENOMIC DNA]</scope>
    <source>
        <strain evidence="1 2">KH2T6</strain>
    </source>
</reference>
<evidence type="ECO:0000313" key="2">
    <source>
        <dbReference type="Proteomes" id="UP000186015"/>
    </source>
</evidence>
<evidence type="ECO:0000313" key="1">
    <source>
        <dbReference type="EMBL" id="SEL29116.1"/>
    </source>
</evidence>
<dbReference type="OrthoDB" id="1821602at2"/>
<name>A0A1H7P0F3_RUMAL</name>
<dbReference type="EMBL" id="FOAT01000018">
    <property type="protein sequence ID" value="SEL29116.1"/>
    <property type="molecule type" value="Genomic_DNA"/>
</dbReference>
<proteinExistence type="predicted"/>
<dbReference type="Proteomes" id="UP000186015">
    <property type="component" value="Unassembled WGS sequence"/>
</dbReference>
<sequence length="135" mass="15067">MKIIKNELYTDVSNIDKLSELICADMGEPCLLIVHDNGSMQAGDEAKVGSIFSDLPYITAFASDEPYTDIAKFFDIVIPAEKADEYAENLFKDKTEFQIREITSCFVTARNGSTDDILNAESRAFYRLIAHIGRG</sequence>
<dbReference type="RefSeq" id="WP_074835396.1">
    <property type="nucleotide sequence ID" value="NZ_FOAT01000018.1"/>
</dbReference>
<protein>
    <submittedName>
        <fullName evidence="1">Uncharacterized protein</fullName>
    </submittedName>
</protein>